<accession>A0AAD8J2V7</accession>
<evidence type="ECO:0000313" key="2">
    <source>
        <dbReference type="EMBL" id="KAK1394750.1"/>
    </source>
</evidence>
<dbReference type="PROSITE" id="PS50011">
    <property type="entry name" value="PROTEIN_KINASE_DOM"/>
    <property type="match status" value="1"/>
</dbReference>
<comment type="caution">
    <text evidence="2">The sequence shown here is derived from an EMBL/GenBank/DDBJ whole genome shotgun (WGS) entry which is preliminary data.</text>
</comment>
<evidence type="ECO:0000313" key="3">
    <source>
        <dbReference type="Proteomes" id="UP001237642"/>
    </source>
</evidence>
<organism evidence="2 3">
    <name type="scientific">Heracleum sosnowskyi</name>
    <dbReference type="NCBI Taxonomy" id="360622"/>
    <lineage>
        <taxon>Eukaryota</taxon>
        <taxon>Viridiplantae</taxon>
        <taxon>Streptophyta</taxon>
        <taxon>Embryophyta</taxon>
        <taxon>Tracheophyta</taxon>
        <taxon>Spermatophyta</taxon>
        <taxon>Magnoliopsida</taxon>
        <taxon>eudicotyledons</taxon>
        <taxon>Gunneridae</taxon>
        <taxon>Pentapetalae</taxon>
        <taxon>asterids</taxon>
        <taxon>campanulids</taxon>
        <taxon>Apiales</taxon>
        <taxon>Apiaceae</taxon>
        <taxon>Apioideae</taxon>
        <taxon>apioid superclade</taxon>
        <taxon>Tordylieae</taxon>
        <taxon>Tordyliinae</taxon>
        <taxon>Heracleum</taxon>
    </lineage>
</organism>
<name>A0AAD8J2V7_9APIA</name>
<dbReference type="InterPro" id="IPR001245">
    <property type="entry name" value="Ser-Thr/Tyr_kinase_cat_dom"/>
</dbReference>
<proteinExistence type="predicted"/>
<dbReference type="GO" id="GO:0004672">
    <property type="term" value="F:protein kinase activity"/>
    <property type="evidence" value="ECO:0007669"/>
    <property type="project" value="InterPro"/>
</dbReference>
<dbReference type="GO" id="GO:0005524">
    <property type="term" value="F:ATP binding"/>
    <property type="evidence" value="ECO:0007669"/>
    <property type="project" value="InterPro"/>
</dbReference>
<dbReference type="Gene3D" id="1.10.510.10">
    <property type="entry name" value="Transferase(Phosphotransferase) domain 1"/>
    <property type="match status" value="1"/>
</dbReference>
<dbReference type="InterPro" id="IPR000719">
    <property type="entry name" value="Prot_kinase_dom"/>
</dbReference>
<protein>
    <recommendedName>
        <fullName evidence="1">Protein kinase domain-containing protein</fullName>
    </recommendedName>
</protein>
<sequence length="172" mass="19446">MDLMQKNLEMNIKENYGQRKKESFSIPVAADIMLQIARGMENEHSRKTYHGELNPSNILLKASNSSSQGNVQAKVTAFGVTPIKSSIYRTKSGNQNGEILILRYMKKVILINPDHGQPDAPPPLVDYCDIETRYLNKFPEAGTLSLNSISQRPFQIFAYKLVEKEKTRSSLK</sequence>
<feature type="domain" description="Protein kinase" evidence="1">
    <location>
        <begin position="1"/>
        <end position="172"/>
    </location>
</feature>
<dbReference type="Pfam" id="PF07714">
    <property type="entry name" value="PK_Tyr_Ser-Thr"/>
    <property type="match status" value="1"/>
</dbReference>
<evidence type="ECO:0000259" key="1">
    <source>
        <dbReference type="PROSITE" id="PS50011"/>
    </source>
</evidence>
<keyword evidence="3" id="KW-1185">Reference proteome</keyword>
<dbReference type="EMBL" id="JAUIZM010000003">
    <property type="protein sequence ID" value="KAK1394750.1"/>
    <property type="molecule type" value="Genomic_DNA"/>
</dbReference>
<reference evidence="2" key="1">
    <citation type="submission" date="2023-02" db="EMBL/GenBank/DDBJ databases">
        <title>Genome of toxic invasive species Heracleum sosnowskyi carries increased number of genes despite the absence of recent whole-genome duplications.</title>
        <authorList>
            <person name="Schelkunov M."/>
            <person name="Shtratnikova V."/>
            <person name="Makarenko M."/>
            <person name="Klepikova A."/>
            <person name="Omelchenko D."/>
            <person name="Novikova G."/>
            <person name="Obukhova E."/>
            <person name="Bogdanov V."/>
            <person name="Penin A."/>
            <person name="Logacheva M."/>
        </authorList>
    </citation>
    <scope>NUCLEOTIDE SEQUENCE</scope>
    <source>
        <strain evidence="2">Hsosn_3</strain>
        <tissue evidence="2">Leaf</tissue>
    </source>
</reference>
<dbReference type="Proteomes" id="UP001237642">
    <property type="component" value="Unassembled WGS sequence"/>
</dbReference>
<dbReference type="AlphaFoldDB" id="A0AAD8J2V7"/>
<gene>
    <name evidence="2" type="ORF">POM88_013806</name>
</gene>
<dbReference type="InterPro" id="IPR011009">
    <property type="entry name" value="Kinase-like_dom_sf"/>
</dbReference>
<reference evidence="2" key="2">
    <citation type="submission" date="2023-05" db="EMBL/GenBank/DDBJ databases">
        <authorList>
            <person name="Schelkunov M.I."/>
        </authorList>
    </citation>
    <scope>NUCLEOTIDE SEQUENCE</scope>
    <source>
        <strain evidence="2">Hsosn_3</strain>
        <tissue evidence="2">Leaf</tissue>
    </source>
</reference>
<dbReference type="SUPFAM" id="SSF56112">
    <property type="entry name" value="Protein kinase-like (PK-like)"/>
    <property type="match status" value="1"/>
</dbReference>